<dbReference type="Pfam" id="PF01551">
    <property type="entry name" value="Peptidase_M23"/>
    <property type="match status" value="1"/>
</dbReference>
<feature type="domain" description="M23ase beta-sheet core" evidence="2">
    <location>
        <begin position="257"/>
        <end position="351"/>
    </location>
</feature>
<dbReference type="RefSeq" id="WP_218446484.1">
    <property type="nucleotide sequence ID" value="NZ_JAGSPA010000004.1"/>
</dbReference>
<feature type="transmembrane region" description="Helical" evidence="1">
    <location>
        <begin position="38"/>
        <end position="62"/>
    </location>
</feature>
<reference evidence="3 4" key="1">
    <citation type="submission" date="2021-04" db="EMBL/GenBank/DDBJ databases">
        <authorList>
            <person name="Pira H."/>
            <person name="Risdian C."/>
            <person name="Wink J."/>
        </authorList>
    </citation>
    <scope>NUCLEOTIDE SEQUENCE [LARGE SCALE GENOMIC DNA]</scope>
    <source>
        <strain evidence="3 4">WHA3</strain>
    </source>
</reference>
<dbReference type="InterPro" id="IPR050570">
    <property type="entry name" value="Cell_wall_metabolism_enzyme"/>
</dbReference>
<keyword evidence="4" id="KW-1185">Reference proteome</keyword>
<name>A0ABS6SH23_9SPHN</name>
<dbReference type="PANTHER" id="PTHR21666:SF289">
    <property type="entry name" value="L-ALA--D-GLU ENDOPEPTIDASE"/>
    <property type="match status" value="1"/>
</dbReference>
<dbReference type="Proteomes" id="UP000722336">
    <property type="component" value="Unassembled WGS sequence"/>
</dbReference>
<sequence length="371" mass="40145">MRQRLSAIISSVFREREFMHYDEEKGMRVVKLTVRSQIIASAVFAAMIGYTGVATGAAVMAAPDGHLEQQLADSRLEAKKMRTHVAALRNDIDMQAARLAKRQNFLASLYEGKADLGELAMILPKEGSNDVSSPSLMQAFTRLEETQLAFVDEASTAAEARYRDHQATLRSLGLRPERFVRQSVLGGVGGPDIGATADGSPLNDADPHFAQLFLSWKKLDLLEKGLNAVPSYKPVKSYTYTSGYGVRFDPFKGTTAMHQGVDMSGPVGEPIYAAAEGTIVRSGRHGGYGKLVEIDHGSGLTTRYAHMSRLDVRVGDRVARGEKIGGMGSTGRSTGSHLHYEVRIDGRAVNPMPFLETADIGAMPSSIVGAK</sequence>
<keyword evidence="1" id="KW-0812">Transmembrane</keyword>
<gene>
    <name evidence="3" type="ORF">KCG44_12710</name>
</gene>
<protein>
    <submittedName>
        <fullName evidence="3">Peptidoglycan DD-metalloendopeptidase family protein</fullName>
    </submittedName>
</protein>
<accession>A0ABS6SH23</accession>
<dbReference type="InterPro" id="IPR016047">
    <property type="entry name" value="M23ase_b-sheet_dom"/>
</dbReference>
<dbReference type="PANTHER" id="PTHR21666">
    <property type="entry name" value="PEPTIDASE-RELATED"/>
    <property type="match status" value="1"/>
</dbReference>
<organism evidence="3 4">
    <name type="scientific">Pacificimonas pallii</name>
    <dbReference type="NCBI Taxonomy" id="2827236"/>
    <lineage>
        <taxon>Bacteria</taxon>
        <taxon>Pseudomonadati</taxon>
        <taxon>Pseudomonadota</taxon>
        <taxon>Alphaproteobacteria</taxon>
        <taxon>Sphingomonadales</taxon>
        <taxon>Sphingosinicellaceae</taxon>
        <taxon>Pacificimonas</taxon>
    </lineage>
</organism>
<keyword evidence="1" id="KW-1133">Transmembrane helix</keyword>
<evidence type="ECO:0000313" key="3">
    <source>
        <dbReference type="EMBL" id="MBV7257646.1"/>
    </source>
</evidence>
<evidence type="ECO:0000256" key="1">
    <source>
        <dbReference type="SAM" id="Phobius"/>
    </source>
</evidence>
<dbReference type="CDD" id="cd12797">
    <property type="entry name" value="M23_peptidase"/>
    <property type="match status" value="1"/>
</dbReference>
<proteinExistence type="predicted"/>
<dbReference type="EMBL" id="JAGSPA010000004">
    <property type="protein sequence ID" value="MBV7257646.1"/>
    <property type="molecule type" value="Genomic_DNA"/>
</dbReference>
<evidence type="ECO:0000313" key="4">
    <source>
        <dbReference type="Proteomes" id="UP000722336"/>
    </source>
</evidence>
<evidence type="ECO:0000259" key="2">
    <source>
        <dbReference type="Pfam" id="PF01551"/>
    </source>
</evidence>
<comment type="caution">
    <text evidence="3">The sequence shown here is derived from an EMBL/GenBank/DDBJ whole genome shotgun (WGS) entry which is preliminary data.</text>
</comment>
<keyword evidence="1" id="KW-0472">Membrane</keyword>